<protein>
    <submittedName>
        <fullName evidence="1">Uncharacterized protein</fullName>
    </submittedName>
</protein>
<dbReference type="AlphaFoldDB" id="A0A075WEB2"/>
<dbReference type="Proteomes" id="UP000028501">
    <property type="component" value="Chromosome"/>
</dbReference>
<reference evidence="1 2" key="1">
    <citation type="submission" date="2013-07" db="EMBL/GenBank/DDBJ databases">
        <title>Genome of Archaeoglobus fulgidus.</title>
        <authorList>
            <person name="Fiebig A."/>
            <person name="Birkeland N.-K."/>
        </authorList>
    </citation>
    <scope>NUCLEOTIDE SEQUENCE [LARGE SCALE GENOMIC DNA]</scope>
    <source>
        <strain evidence="1 2">DSM 8774</strain>
    </source>
</reference>
<accession>A0A075WEB2</accession>
<dbReference type="HOGENOM" id="CLU_3130634_0_0_2"/>
<dbReference type="EMBL" id="CP006577">
    <property type="protein sequence ID" value="AIG97479.1"/>
    <property type="molecule type" value="Genomic_DNA"/>
</dbReference>
<sequence length="49" mass="5596">MVKVSALIFSMNRVGNVINLASKLKDYVDEITTAKETLKTYLWVYHYGA</sequence>
<evidence type="ECO:0000313" key="1">
    <source>
        <dbReference type="EMBL" id="AIG97479.1"/>
    </source>
</evidence>
<evidence type="ECO:0000313" key="2">
    <source>
        <dbReference type="Proteomes" id="UP000028501"/>
    </source>
</evidence>
<proteinExistence type="predicted"/>
<organism evidence="1 2">
    <name type="scientific">Archaeoglobus fulgidus DSM 8774</name>
    <dbReference type="NCBI Taxonomy" id="1344584"/>
    <lineage>
        <taxon>Archaea</taxon>
        <taxon>Methanobacteriati</taxon>
        <taxon>Methanobacteriota</taxon>
        <taxon>Archaeoglobi</taxon>
        <taxon>Archaeoglobales</taxon>
        <taxon>Archaeoglobaceae</taxon>
        <taxon>Archaeoglobus</taxon>
    </lineage>
</organism>
<gene>
    <name evidence="1" type="ORF">AFULGI_00006780</name>
</gene>
<dbReference type="KEGG" id="afg:AFULGI_00006780"/>
<name>A0A075WEB2_ARCFL</name>